<gene>
    <name evidence="1" type="ORF">AVEN_179480_1</name>
</gene>
<reference evidence="1 2" key="1">
    <citation type="journal article" date="2019" name="Sci. Rep.">
        <title>Orb-weaving spider Araneus ventricosus genome elucidates the spidroin gene catalogue.</title>
        <authorList>
            <person name="Kono N."/>
            <person name="Nakamura H."/>
            <person name="Ohtoshi R."/>
            <person name="Moran D.A.P."/>
            <person name="Shinohara A."/>
            <person name="Yoshida Y."/>
            <person name="Fujiwara M."/>
            <person name="Mori M."/>
            <person name="Tomita M."/>
            <person name="Arakawa K."/>
        </authorList>
    </citation>
    <scope>NUCLEOTIDE SEQUENCE [LARGE SCALE GENOMIC DNA]</scope>
</reference>
<organism evidence="1 2">
    <name type="scientific">Araneus ventricosus</name>
    <name type="common">Orbweaver spider</name>
    <name type="synonym">Epeira ventricosa</name>
    <dbReference type="NCBI Taxonomy" id="182803"/>
    <lineage>
        <taxon>Eukaryota</taxon>
        <taxon>Metazoa</taxon>
        <taxon>Ecdysozoa</taxon>
        <taxon>Arthropoda</taxon>
        <taxon>Chelicerata</taxon>
        <taxon>Arachnida</taxon>
        <taxon>Araneae</taxon>
        <taxon>Araneomorphae</taxon>
        <taxon>Entelegynae</taxon>
        <taxon>Araneoidea</taxon>
        <taxon>Araneidae</taxon>
        <taxon>Araneus</taxon>
    </lineage>
</organism>
<evidence type="ECO:0000313" key="2">
    <source>
        <dbReference type="Proteomes" id="UP000499080"/>
    </source>
</evidence>
<name>A0A4Y2BE79_ARAVE</name>
<comment type="caution">
    <text evidence="1">The sequence shown here is derived from an EMBL/GenBank/DDBJ whole genome shotgun (WGS) entry which is preliminary data.</text>
</comment>
<protein>
    <submittedName>
        <fullName evidence="1">Uncharacterized protein</fullName>
    </submittedName>
</protein>
<proteinExistence type="predicted"/>
<sequence length="85" mass="9404">MFNLVALKSRLEATRRLFRVESRIFFNLGQMKRTTPVASQPLKASAPHLGGRLTLVLRFNVYQAHIHYGSLGESGLKPGTPGPEA</sequence>
<dbReference type="AlphaFoldDB" id="A0A4Y2BE79"/>
<keyword evidence="2" id="KW-1185">Reference proteome</keyword>
<dbReference type="EMBL" id="BGPR01000072">
    <property type="protein sequence ID" value="GBL90571.1"/>
    <property type="molecule type" value="Genomic_DNA"/>
</dbReference>
<accession>A0A4Y2BE79</accession>
<dbReference type="Proteomes" id="UP000499080">
    <property type="component" value="Unassembled WGS sequence"/>
</dbReference>
<evidence type="ECO:0000313" key="1">
    <source>
        <dbReference type="EMBL" id="GBL90571.1"/>
    </source>
</evidence>